<comment type="caution">
    <text evidence="3">The sequence shown here is derived from an EMBL/GenBank/DDBJ whole genome shotgun (WGS) entry which is preliminary data.</text>
</comment>
<feature type="domain" description="D-glutamate N-acetyltransferase-like C-terminal" evidence="1">
    <location>
        <begin position="154"/>
        <end position="352"/>
    </location>
</feature>
<name>A0A5C5V6U7_9BACT</name>
<gene>
    <name evidence="3" type="ORF">Enr8_16980</name>
</gene>
<organism evidence="3 4">
    <name type="scientific">Blastopirellula retiformator</name>
    <dbReference type="NCBI Taxonomy" id="2527970"/>
    <lineage>
        <taxon>Bacteria</taxon>
        <taxon>Pseudomonadati</taxon>
        <taxon>Planctomycetota</taxon>
        <taxon>Planctomycetia</taxon>
        <taxon>Pirellulales</taxon>
        <taxon>Pirellulaceae</taxon>
        <taxon>Blastopirellula</taxon>
    </lineage>
</organism>
<reference evidence="3 4" key="1">
    <citation type="submission" date="2019-02" db="EMBL/GenBank/DDBJ databases">
        <title>Deep-cultivation of Planctomycetes and their phenomic and genomic characterization uncovers novel biology.</title>
        <authorList>
            <person name="Wiegand S."/>
            <person name="Jogler M."/>
            <person name="Boedeker C."/>
            <person name="Pinto D."/>
            <person name="Vollmers J."/>
            <person name="Rivas-Marin E."/>
            <person name="Kohn T."/>
            <person name="Peeters S.H."/>
            <person name="Heuer A."/>
            <person name="Rast P."/>
            <person name="Oberbeckmann S."/>
            <person name="Bunk B."/>
            <person name="Jeske O."/>
            <person name="Meyerdierks A."/>
            <person name="Storesund J.E."/>
            <person name="Kallscheuer N."/>
            <person name="Luecker S."/>
            <person name="Lage O.M."/>
            <person name="Pohl T."/>
            <person name="Merkel B.J."/>
            <person name="Hornburger P."/>
            <person name="Mueller R.-W."/>
            <person name="Bruemmer F."/>
            <person name="Labrenz M."/>
            <person name="Spormann A.M."/>
            <person name="Op Den Camp H."/>
            <person name="Overmann J."/>
            <person name="Amann R."/>
            <person name="Jetten M.S.M."/>
            <person name="Mascher T."/>
            <person name="Medema M.H."/>
            <person name="Devos D.P."/>
            <person name="Kaster A.-K."/>
            <person name="Ovreas L."/>
            <person name="Rohde M."/>
            <person name="Galperin M.Y."/>
            <person name="Jogler C."/>
        </authorList>
    </citation>
    <scope>NUCLEOTIDE SEQUENCE [LARGE SCALE GENOMIC DNA]</scope>
    <source>
        <strain evidence="3 4">Enr8</strain>
    </source>
</reference>
<keyword evidence="4" id="KW-1185">Reference proteome</keyword>
<dbReference type="OrthoDB" id="9778498at2"/>
<evidence type="ECO:0000313" key="4">
    <source>
        <dbReference type="Proteomes" id="UP000318878"/>
    </source>
</evidence>
<dbReference type="Proteomes" id="UP000318878">
    <property type="component" value="Unassembled WGS sequence"/>
</dbReference>
<evidence type="ECO:0008006" key="5">
    <source>
        <dbReference type="Google" id="ProtNLM"/>
    </source>
</evidence>
<evidence type="ECO:0000259" key="2">
    <source>
        <dbReference type="Pfam" id="PF17396"/>
    </source>
</evidence>
<dbReference type="AlphaFoldDB" id="A0A5C5V6U7"/>
<dbReference type="EMBL" id="SJPF01000002">
    <property type="protein sequence ID" value="TWT34304.1"/>
    <property type="molecule type" value="Genomic_DNA"/>
</dbReference>
<dbReference type="RefSeq" id="WP_146430409.1">
    <property type="nucleotide sequence ID" value="NZ_SJPF01000002.1"/>
</dbReference>
<dbReference type="PANTHER" id="PTHR40690:SF1">
    <property type="entry name" value="DUF1611 DOMAIN-CONTAINING PROTEIN"/>
    <property type="match status" value="1"/>
</dbReference>
<dbReference type="Pfam" id="PF07755">
    <property type="entry name" value="DUF1611"/>
    <property type="match status" value="1"/>
</dbReference>
<proteinExistence type="predicted"/>
<dbReference type="InterPro" id="IPR027417">
    <property type="entry name" value="P-loop_NTPase"/>
</dbReference>
<feature type="domain" description="D-glutamate N-acetyltransferase-like N-terminal" evidence="2">
    <location>
        <begin position="62"/>
        <end position="148"/>
    </location>
</feature>
<dbReference type="Pfam" id="PF17396">
    <property type="entry name" value="DUF1611_N"/>
    <property type="match status" value="1"/>
</dbReference>
<dbReference type="SUPFAM" id="SSF52540">
    <property type="entry name" value="P-loop containing nucleoside triphosphate hydrolases"/>
    <property type="match status" value="1"/>
</dbReference>
<evidence type="ECO:0000259" key="1">
    <source>
        <dbReference type="Pfam" id="PF07755"/>
    </source>
</evidence>
<dbReference type="Gene3D" id="3.40.50.720">
    <property type="entry name" value="NAD(P)-binding Rossmann-like Domain"/>
    <property type="match status" value="1"/>
</dbReference>
<sequence>MNTAAITEAAGESAVHRLQDHHRIVLLTDGFSSPFLAKTAISMLRYRTSDIAAVLETSATTKTAQETFKTGGDVPLVADLTQAPDADAVYIGIAPPGGNLPPSWRPILLEAIRRNLDIVSGLHDFLIDDPELAQAAEESGSRLIDVRRNRYRQISTGQPFRQGCVRIHAVGQDCSLGKMVASLEVDAGLRSRGQNTAFIATGQTGIMISGIGVPIDCVVADFVNGTIERFVRQHEENDFLLIEGQGSISHPAYSAVTAGLLHGAAPDGLIYCYEAGREQVKGLNNIPLRPHQELLNAYQVMANLRHPCKFIGVAVNTRSLSEEEAMAELARAREEFQLPVCDVYRTGADELVDAAIQLQEEMLAQ</sequence>
<protein>
    <recommendedName>
        <fullName evidence="5">DUF1611 domain-containing protein</fullName>
    </recommendedName>
</protein>
<dbReference type="PANTHER" id="PTHR40690">
    <property type="entry name" value="GLL3100 PROTEIN"/>
    <property type="match status" value="1"/>
</dbReference>
<dbReference type="InterPro" id="IPR035402">
    <property type="entry name" value="DgcN-like_N"/>
</dbReference>
<dbReference type="PIRSF" id="PIRSF026760">
    <property type="entry name" value="UCP026760"/>
    <property type="match status" value="1"/>
</dbReference>
<dbReference type="Gene3D" id="3.40.50.300">
    <property type="entry name" value="P-loop containing nucleotide triphosphate hydrolases"/>
    <property type="match status" value="1"/>
</dbReference>
<accession>A0A5C5V6U7</accession>
<dbReference type="InterPro" id="IPR011669">
    <property type="entry name" value="DgcN-like"/>
</dbReference>
<dbReference type="InterPro" id="IPR035086">
    <property type="entry name" value="DgcN-like_C"/>
</dbReference>
<evidence type="ECO:0000313" key="3">
    <source>
        <dbReference type="EMBL" id="TWT34304.1"/>
    </source>
</evidence>